<evidence type="ECO:0008006" key="4">
    <source>
        <dbReference type="Google" id="ProtNLM"/>
    </source>
</evidence>
<dbReference type="AlphaFoldDB" id="A0A1G6N0A0"/>
<organism evidence="2 3">
    <name type="scientific">Niabella drilacis (strain DSM 25811 / CCM 8410 / CCUG 62505 / LMG 26954 / E90)</name>
    <dbReference type="NCBI Taxonomy" id="1285928"/>
    <lineage>
        <taxon>Bacteria</taxon>
        <taxon>Pseudomonadati</taxon>
        <taxon>Bacteroidota</taxon>
        <taxon>Chitinophagia</taxon>
        <taxon>Chitinophagales</taxon>
        <taxon>Chitinophagaceae</taxon>
        <taxon>Niabella</taxon>
    </lineage>
</organism>
<proteinExistence type="predicted"/>
<dbReference type="STRING" id="1285928.SAMN04487894_103103"/>
<protein>
    <recommendedName>
        <fullName evidence="4">CHRD domain-containing protein</fullName>
    </recommendedName>
</protein>
<reference evidence="3" key="1">
    <citation type="submission" date="2016-10" db="EMBL/GenBank/DDBJ databases">
        <authorList>
            <person name="Varghese N."/>
            <person name="Submissions S."/>
        </authorList>
    </citation>
    <scope>NUCLEOTIDE SEQUENCE [LARGE SCALE GENOMIC DNA]</scope>
    <source>
        <strain evidence="3">DSM 25811 / CCM 8410 / LMG 26954 / E90</strain>
    </source>
</reference>
<accession>A0A1G6N0A0</accession>
<name>A0A1G6N0A0_NIADE</name>
<gene>
    <name evidence="2" type="ORF">SAMN04487894_103103</name>
</gene>
<dbReference type="Proteomes" id="UP000198757">
    <property type="component" value="Unassembled WGS sequence"/>
</dbReference>
<evidence type="ECO:0000313" key="2">
    <source>
        <dbReference type="EMBL" id="SDC61250.1"/>
    </source>
</evidence>
<dbReference type="EMBL" id="FMZO01000003">
    <property type="protein sequence ID" value="SDC61250.1"/>
    <property type="molecule type" value="Genomic_DNA"/>
</dbReference>
<feature type="chain" id="PRO_5011585575" description="CHRD domain-containing protein" evidence="1">
    <location>
        <begin position="19"/>
        <end position="182"/>
    </location>
</feature>
<dbReference type="OrthoDB" id="9829285at2"/>
<feature type="signal peptide" evidence="1">
    <location>
        <begin position="1"/>
        <end position="18"/>
    </location>
</feature>
<dbReference type="RefSeq" id="WP_090389292.1">
    <property type="nucleotide sequence ID" value="NZ_FMZO01000003.1"/>
</dbReference>
<keyword evidence="3" id="KW-1185">Reference proteome</keyword>
<evidence type="ECO:0000256" key="1">
    <source>
        <dbReference type="SAM" id="SignalP"/>
    </source>
</evidence>
<keyword evidence="1" id="KW-0732">Signal</keyword>
<dbReference type="PROSITE" id="PS51257">
    <property type="entry name" value="PROKAR_LIPOPROTEIN"/>
    <property type="match status" value="1"/>
</dbReference>
<evidence type="ECO:0000313" key="3">
    <source>
        <dbReference type="Proteomes" id="UP000198757"/>
    </source>
</evidence>
<sequence length="182" mass="18826">MTATKTNCNLFFATLLLAAFMFTGCKKSGSGDDSGGSLGKASIQFSTTKPFGGKNDFKSNSATGGVVSKVNTVNKTQISITAIQMNGTQIGTAMLVLHVPQGQTGAISGKFENGSSASTQAVLTIGISNAGAGQEAYTSKTGNFNITKLTDKEIEGNFDAYCINETTNTNINLTSGKFSGKF</sequence>